<dbReference type="AlphaFoldDB" id="A0A1F6XZJ2"/>
<dbReference type="Proteomes" id="UP000176479">
    <property type="component" value="Unassembled WGS sequence"/>
</dbReference>
<evidence type="ECO:0000313" key="2">
    <source>
        <dbReference type="Proteomes" id="UP000176479"/>
    </source>
</evidence>
<accession>A0A1F6XZJ2</accession>
<protein>
    <recommendedName>
        <fullName evidence="3">Ubiquitin Mut7-C domain-containing protein</fullName>
    </recommendedName>
</protein>
<comment type="caution">
    <text evidence="1">The sequence shown here is derived from an EMBL/GenBank/DDBJ whole genome shotgun (WGS) entry which is preliminary data.</text>
</comment>
<evidence type="ECO:0000313" key="1">
    <source>
        <dbReference type="EMBL" id="OGI99535.1"/>
    </source>
</evidence>
<name>A0A1F6XZJ2_9BACT</name>
<proteinExistence type="predicted"/>
<sequence>MEKHIVVKVAGAAEPQETTIHPGTTCRDLLDALGLGRNLLLTNDPTNGAPFGADESLFDKVAEGSKLYAVPPMEVGK</sequence>
<evidence type="ECO:0008006" key="3">
    <source>
        <dbReference type="Google" id="ProtNLM"/>
    </source>
</evidence>
<organism evidence="1 2">
    <name type="scientific">Candidatus Nomurabacteria bacterium RIFCSPLOWO2_02_FULL_40_10</name>
    <dbReference type="NCBI Taxonomy" id="1801786"/>
    <lineage>
        <taxon>Bacteria</taxon>
        <taxon>Candidatus Nomuraibacteriota</taxon>
    </lineage>
</organism>
<gene>
    <name evidence="1" type="ORF">A3H53_00035</name>
</gene>
<dbReference type="EMBL" id="MFVK01000019">
    <property type="protein sequence ID" value="OGI99535.1"/>
    <property type="molecule type" value="Genomic_DNA"/>
</dbReference>
<reference evidence="1 2" key="1">
    <citation type="journal article" date="2016" name="Nat. Commun.">
        <title>Thousands of microbial genomes shed light on interconnected biogeochemical processes in an aquifer system.</title>
        <authorList>
            <person name="Anantharaman K."/>
            <person name="Brown C.T."/>
            <person name="Hug L.A."/>
            <person name="Sharon I."/>
            <person name="Castelle C.J."/>
            <person name="Probst A.J."/>
            <person name="Thomas B.C."/>
            <person name="Singh A."/>
            <person name="Wilkins M.J."/>
            <person name="Karaoz U."/>
            <person name="Brodie E.L."/>
            <person name="Williams K.H."/>
            <person name="Hubbard S.S."/>
            <person name="Banfield J.F."/>
        </authorList>
    </citation>
    <scope>NUCLEOTIDE SEQUENCE [LARGE SCALE GENOMIC DNA]</scope>
</reference>